<dbReference type="Pfam" id="PF26639">
    <property type="entry name" value="Het-6_barrel"/>
    <property type="match status" value="1"/>
</dbReference>
<accession>A0A139GW53</accession>
<dbReference type="Proteomes" id="UP000070133">
    <property type="component" value="Unassembled WGS sequence"/>
</dbReference>
<dbReference type="EMBL" id="LFZN01000293">
    <property type="protein sequence ID" value="KXS94410.1"/>
    <property type="molecule type" value="Genomic_DNA"/>
</dbReference>
<protein>
    <recommendedName>
        <fullName evidence="3">Heterokaryon incompatibility domain-containing protein</fullName>
    </recommendedName>
</protein>
<dbReference type="AlphaFoldDB" id="A0A139GW53"/>
<evidence type="ECO:0000313" key="2">
    <source>
        <dbReference type="Proteomes" id="UP000070133"/>
    </source>
</evidence>
<proteinExistence type="predicted"/>
<organism evidence="1 2">
    <name type="scientific">Pseudocercospora eumusae</name>
    <dbReference type="NCBI Taxonomy" id="321146"/>
    <lineage>
        <taxon>Eukaryota</taxon>
        <taxon>Fungi</taxon>
        <taxon>Dikarya</taxon>
        <taxon>Ascomycota</taxon>
        <taxon>Pezizomycotina</taxon>
        <taxon>Dothideomycetes</taxon>
        <taxon>Dothideomycetidae</taxon>
        <taxon>Mycosphaerellales</taxon>
        <taxon>Mycosphaerellaceae</taxon>
        <taxon>Pseudocercospora</taxon>
    </lineage>
</organism>
<dbReference type="InterPro" id="IPR052895">
    <property type="entry name" value="HetReg/Transcr_Mod"/>
</dbReference>
<keyword evidence="2" id="KW-1185">Reference proteome</keyword>
<comment type="caution">
    <text evidence="1">The sequence shown here is derived from an EMBL/GenBank/DDBJ whole genome shotgun (WGS) entry which is preliminary data.</text>
</comment>
<dbReference type="PANTHER" id="PTHR24148:SF64">
    <property type="entry name" value="HETEROKARYON INCOMPATIBILITY DOMAIN-CONTAINING PROTEIN"/>
    <property type="match status" value="1"/>
</dbReference>
<dbReference type="EMBL" id="LFZN01000293">
    <property type="protein sequence ID" value="KXS94409.1"/>
    <property type="molecule type" value="Genomic_DNA"/>
</dbReference>
<dbReference type="OrthoDB" id="3650780at2759"/>
<dbReference type="PANTHER" id="PTHR24148">
    <property type="entry name" value="ANKYRIN REPEAT DOMAIN-CONTAINING PROTEIN 39 HOMOLOG-RELATED"/>
    <property type="match status" value="1"/>
</dbReference>
<name>A0A139GW53_9PEZI</name>
<evidence type="ECO:0000313" key="1">
    <source>
        <dbReference type="EMBL" id="KXS94409.1"/>
    </source>
</evidence>
<reference evidence="1 2" key="1">
    <citation type="submission" date="2015-07" db="EMBL/GenBank/DDBJ databases">
        <title>Comparative genomics of the Sigatoka disease complex on banana suggests a link between parallel evolutionary changes in Pseudocercospora fijiensis and Pseudocercospora eumusae and increased virulence on the banana host.</title>
        <authorList>
            <person name="Chang T.-C."/>
            <person name="Salvucci A."/>
            <person name="Crous P.W."/>
            <person name="Stergiopoulos I."/>
        </authorList>
    </citation>
    <scope>NUCLEOTIDE SEQUENCE [LARGE SCALE GENOMIC DNA]</scope>
    <source>
        <strain evidence="1 2">CBS 114824</strain>
    </source>
</reference>
<evidence type="ECO:0008006" key="3">
    <source>
        <dbReference type="Google" id="ProtNLM"/>
    </source>
</evidence>
<sequence>MFDYTNSPQSMYGSRRFKRDILSILIAISRSLSCEDLRDKIYAILGLLDWTEYGGLPPELAPDYSRSVADVLTLATSWAITSNQWRATDKLLGGISHRSSEDIHIDGLPSWVPRWHRHWDSRQDSTQLRLVLRELPQFLEGRSSVEQSSADVAASSRWIVDGIRIDVMQDVASTRGVWSFGNFAEGYVKPLQRFLDLLGLKMDRDVSGVILSADTWWDYTPLSEDNRQQLTQWLEEEVANARPFSKASSRLSLGCFRAAANACVGRAVGLTNSGLPCLVPRITSAGDIVVWISGSGYPTILRPCGHNYEVIGQAYVHGIMDGEAIEAWKAREGEIETFTLI</sequence>
<gene>
    <name evidence="1" type="ORF">AC578_9491</name>
</gene>